<dbReference type="AlphaFoldDB" id="A0A085YZS7"/>
<dbReference type="RefSeq" id="WP_034678978.1">
    <property type="nucleotide sequence ID" value="NZ_FPAP01000005.1"/>
</dbReference>
<dbReference type="Proteomes" id="UP000028713">
    <property type="component" value="Unassembled WGS sequence"/>
</dbReference>
<dbReference type="eggNOG" id="COG4641">
    <property type="taxonomic scope" value="Bacteria"/>
</dbReference>
<protein>
    <recommendedName>
        <fullName evidence="3">Lipopolysaccharide biosynthesis protein</fullName>
    </recommendedName>
</protein>
<gene>
    <name evidence="1" type="ORF">IX39_18120</name>
</gene>
<organism evidence="1 2">
    <name type="scientific">Chryseobacterium formosense</name>
    <dbReference type="NCBI Taxonomy" id="236814"/>
    <lineage>
        <taxon>Bacteria</taxon>
        <taxon>Pseudomonadati</taxon>
        <taxon>Bacteroidota</taxon>
        <taxon>Flavobacteriia</taxon>
        <taxon>Flavobacteriales</taxon>
        <taxon>Weeksellaceae</taxon>
        <taxon>Chryseobacterium group</taxon>
        <taxon>Chryseobacterium</taxon>
    </lineage>
</organism>
<sequence>MTLKKITLIYPFAYGYIDFVVKELQSYSSINVTDIKTDVIKYKYPHIGAKVWNGITKLFGKNRKREFFNEQILQQIKEKQDIIFIIRPDLMDLHVLEELKKRTDCFIAYYYDSCKKYPQQLEIAHFFDEIYSYEKEDIKKYGFIETTNFIYDEKIESRETEYDIFNISSYDNRIEEINNLSKVLVDAGLRIKFILFWFEKLNYPHLSSITKYLSLEETKNFISRSKSMIDIQRADQKGLSFRTFESLGYRKKLITTNSAVKEYDFFHPDNMMIIDSKNVNTDSIKDFIDLPYVEIPQYILDKYSVKTFTANIFKLLPDGN</sequence>
<evidence type="ECO:0000313" key="1">
    <source>
        <dbReference type="EMBL" id="KFE97690.1"/>
    </source>
</evidence>
<comment type="caution">
    <text evidence="1">The sequence shown here is derived from an EMBL/GenBank/DDBJ whole genome shotgun (WGS) entry which is preliminary data.</text>
</comment>
<dbReference type="OrthoDB" id="3251881at2"/>
<name>A0A085YZS7_9FLAO</name>
<dbReference type="EMBL" id="JPRP01000004">
    <property type="protein sequence ID" value="KFE97690.1"/>
    <property type="molecule type" value="Genomic_DNA"/>
</dbReference>
<keyword evidence="2" id="KW-1185">Reference proteome</keyword>
<evidence type="ECO:0000313" key="2">
    <source>
        <dbReference type="Proteomes" id="UP000028713"/>
    </source>
</evidence>
<proteinExistence type="predicted"/>
<reference evidence="1 2" key="1">
    <citation type="submission" date="2014-07" db="EMBL/GenBank/DDBJ databases">
        <title>Genome of Chryseobacterium formosense LMG 24722.</title>
        <authorList>
            <person name="Pipes S.E."/>
            <person name="Stropko S.J."/>
            <person name="Newman J.D."/>
        </authorList>
    </citation>
    <scope>NUCLEOTIDE SEQUENCE [LARGE SCALE GENOMIC DNA]</scope>
    <source>
        <strain evidence="1 2">LMG 24722</strain>
    </source>
</reference>
<evidence type="ECO:0008006" key="3">
    <source>
        <dbReference type="Google" id="ProtNLM"/>
    </source>
</evidence>
<dbReference type="STRING" id="236814.IX39_18120"/>
<accession>A0A085YZS7</accession>